<evidence type="ECO:0000313" key="2">
    <source>
        <dbReference type="Proteomes" id="UP001168528"/>
    </source>
</evidence>
<proteinExistence type="predicted"/>
<dbReference type="EMBL" id="JAUKPO010000003">
    <property type="protein sequence ID" value="MDO1446277.1"/>
    <property type="molecule type" value="Genomic_DNA"/>
</dbReference>
<dbReference type="RefSeq" id="WP_302037073.1">
    <property type="nucleotide sequence ID" value="NZ_JAUKPO010000003.1"/>
</dbReference>
<comment type="caution">
    <text evidence="1">The sequence shown here is derived from an EMBL/GenBank/DDBJ whole genome shotgun (WGS) entry which is preliminary data.</text>
</comment>
<reference evidence="1" key="1">
    <citation type="submission" date="2023-07" db="EMBL/GenBank/DDBJ databases">
        <title>The genome sequence of Rhodocytophaga aerolata KACC 12507.</title>
        <authorList>
            <person name="Zhang X."/>
        </authorList>
    </citation>
    <scope>NUCLEOTIDE SEQUENCE</scope>
    <source>
        <strain evidence="1">KACC 12507</strain>
    </source>
</reference>
<sequence length="84" mass="9356">MKKATNRKLLQAIKQGDRQAVQNLTNPTEQAPKIVFLHRKAGSENLYNADDTLYENPKDGSHLPVILVASPLMKLASSEDEIQL</sequence>
<protein>
    <submittedName>
        <fullName evidence="1">Uncharacterized protein</fullName>
    </submittedName>
</protein>
<name>A0ABT8R697_9BACT</name>
<dbReference type="Proteomes" id="UP001168528">
    <property type="component" value="Unassembled WGS sequence"/>
</dbReference>
<accession>A0ABT8R697</accession>
<gene>
    <name evidence="1" type="ORF">Q0590_08440</name>
</gene>
<evidence type="ECO:0000313" key="1">
    <source>
        <dbReference type="EMBL" id="MDO1446277.1"/>
    </source>
</evidence>
<keyword evidence="2" id="KW-1185">Reference proteome</keyword>
<organism evidence="1 2">
    <name type="scientific">Rhodocytophaga aerolata</name>
    <dbReference type="NCBI Taxonomy" id="455078"/>
    <lineage>
        <taxon>Bacteria</taxon>
        <taxon>Pseudomonadati</taxon>
        <taxon>Bacteroidota</taxon>
        <taxon>Cytophagia</taxon>
        <taxon>Cytophagales</taxon>
        <taxon>Rhodocytophagaceae</taxon>
        <taxon>Rhodocytophaga</taxon>
    </lineage>
</organism>